<dbReference type="PANTHER" id="PTHR23222:SF0">
    <property type="entry name" value="PROHIBITIN 1"/>
    <property type="match status" value="1"/>
</dbReference>
<feature type="transmembrane region" description="Helical" evidence="2">
    <location>
        <begin position="7"/>
        <end position="24"/>
    </location>
</feature>
<dbReference type="RefSeq" id="WP_377097535.1">
    <property type="nucleotide sequence ID" value="NZ_JBHTHU010000001.1"/>
</dbReference>
<comment type="subcellular location">
    <subcellularLocation>
        <location evidence="1">Membrane</location>
        <topology evidence="1">Single-pass membrane protein</topology>
    </subcellularLocation>
</comment>
<dbReference type="CDD" id="cd03401">
    <property type="entry name" value="SPFH_prohibitin"/>
    <property type="match status" value="1"/>
</dbReference>
<keyword evidence="2" id="KW-1133">Transmembrane helix</keyword>
<organism evidence="4 5">
    <name type="scientific">Mucilaginibacter calamicampi</name>
    <dbReference type="NCBI Taxonomy" id="1302352"/>
    <lineage>
        <taxon>Bacteria</taxon>
        <taxon>Pseudomonadati</taxon>
        <taxon>Bacteroidota</taxon>
        <taxon>Sphingobacteriia</taxon>
        <taxon>Sphingobacteriales</taxon>
        <taxon>Sphingobacteriaceae</taxon>
        <taxon>Mucilaginibacter</taxon>
    </lineage>
</organism>
<dbReference type="SUPFAM" id="SSF117892">
    <property type="entry name" value="Band 7/SPFH domain"/>
    <property type="match status" value="1"/>
</dbReference>
<feature type="domain" description="Band 7" evidence="3">
    <location>
        <begin position="25"/>
        <end position="189"/>
    </location>
</feature>
<accession>A0ABW2YUR1</accession>
<dbReference type="PANTHER" id="PTHR23222">
    <property type="entry name" value="PROHIBITIN"/>
    <property type="match status" value="1"/>
</dbReference>
<keyword evidence="5" id="KW-1185">Reference proteome</keyword>
<dbReference type="EMBL" id="JBHTHU010000001">
    <property type="protein sequence ID" value="MFD0749304.1"/>
    <property type="molecule type" value="Genomic_DNA"/>
</dbReference>
<dbReference type="Proteomes" id="UP001596958">
    <property type="component" value="Unassembled WGS sequence"/>
</dbReference>
<reference evidence="5" key="1">
    <citation type="journal article" date="2019" name="Int. J. Syst. Evol. Microbiol.">
        <title>The Global Catalogue of Microorganisms (GCM) 10K type strain sequencing project: providing services to taxonomists for standard genome sequencing and annotation.</title>
        <authorList>
            <consortium name="The Broad Institute Genomics Platform"/>
            <consortium name="The Broad Institute Genome Sequencing Center for Infectious Disease"/>
            <person name="Wu L."/>
            <person name="Ma J."/>
        </authorList>
    </citation>
    <scope>NUCLEOTIDE SEQUENCE [LARGE SCALE GENOMIC DNA]</scope>
    <source>
        <strain evidence="5">CCUG 63418</strain>
    </source>
</reference>
<dbReference type="SMART" id="SM00244">
    <property type="entry name" value="PHB"/>
    <property type="match status" value="1"/>
</dbReference>
<gene>
    <name evidence="4" type="ORF">ACFQZS_04065</name>
</gene>
<evidence type="ECO:0000259" key="3">
    <source>
        <dbReference type="SMART" id="SM00244"/>
    </source>
</evidence>
<comment type="caution">
    <text evidence="4">The sequence shown here is derived from an EMBL/GenBank/DDBJ whole genome shotgun (WGS) entry which is preliminary data.</text>
</comment>
<evidence type="ECO:0000256" key="2">
    <source>
        <dbReference type="SAM" id="Phobius"/>
    </source>
</evidence>
<dbReference type="Pfam" id="PF01145">
    <property type="entry name" value="Band_7"/>
    <property type="match status" value="1"/>
</dbReference>
<dbReference type="InterPro" id="IPR000163">
    <property type="entry name" value="Prohibitin"/>
</dbReference>
<evidence type="ECO:0000256" key="1">
    <source>
        <dbReference type="ARBA" id="ARBA00004167"/>
    </source>
</evidence>
<dbReference type="InterPro" id="IPR036013">
    <property type="entry name" value="Band_7/SPFH_dom_sf"/>
</dbReference>
<protein>
    <submittedName>
        <fullName evidence="4">Prohibitin family protein</fullName>
    </submittedName>
</protein>
<name>A0ABW2YUR1_9SPHI</name>
<evidence type="ECO:0000313" key="4">
    <source>
        <dbReference type="EMBL" id="MFD0749304.1"/>
    </source>
</evidence>
<keyword evidence="2" id="KW-0472">Membrane</keyword>
<proteinExistence type="predicted"/>
<keyword evidence="2" id="KW-0812">Transmembrane</keyword>
<dbReference type="InterPro" id="IPR001107">
    <property type="entry name" value="Band_7"/>
</dbReference>
<sequence length="270" mass="30865">MTQRKTNIIIALLVFLLVFVIYYNRIVMINGPGQASVIFKPFEGGVDTDVTYGEGMYFILPWNTSYQFNVREQAVNDTLSVLVRDGVNVNIRVNYRYYPIKDSLSTILSRFGPNYEKVFVKPEVAYAVRERMSAMDPEEIYSSKLRQLKVQANQNSLDRVADGSIKISDVLIIDIQLPHRVTESIENKLREEQLSQEYDFKISIAEKERKIKTLEAQAIKISEDTISKGLTENYLRFRQIEALEKLSKSPNAKTIVLPANSKTPILLSGQ</sequence>
<evidence type="ECO:0000313" key="5">
    <source>
        <dbReference type="Proteomes" id="UP001596958"/>
    </source>
</evidence>
<dbReference type="Gene3D" id="3.30.479.30">
    <property type="entry name" value="Band 7 domain"/>
    <property type="match status" value="1"/>
</dbReference>